<dbReference type="RefSeq" id="WP_390252008.1">
    <property type="nucleotide sequence ID" value="NZ_JBHSDT010000004.1"/>
</dbReference>
<dbReference type="EMBL" id="JBHSDT010000004">
    <property type="protein sequence ID" value="MFC4403519.1"/>
    <property type="molecule type" value="Genomic_DNA"/>
</dbReference>
<protein>
    <submittedName>
        <fullName evidence="1">Uncharacterized protein</fullName>
    </submittedName>
</protein>
<accession>A0ABV8WVM4</accession>
<comment type="caution">
    <text evidence="1">The sequence shown here is derived from an EMBL/GenBank/DDBJ whole genome shotgun (WGS) entry which is preliminary data.</text>
</comment>
<dbReference type="Proteomes" id="UP001595882">
    <property type="component" value="Unassembled WGS sequence"/>
</dbReference>
<evidence type="ECO:0000313" key="1">
    <source>
        <dbReference type="EMBL" id="MFC4403519.1"/>
    </source>
</evidence>
<reference evidence="2" key="1">
    <citation type="journal article" date="2019" name="Int. J. Syst. Evol. Microbiol.">
        <title>The Global Catalogue of Microorganisms (GCM) 10K type strain sequencing project: providing services to taxonomists for standard genome sequencing and annotation.</title>
        <authorList>
            <consortium name="The Broad Institute Genomics Platform"/>
            <consortium name="The Broad Institute Genome Sequencing Center for Infectious Disease"/>
            <person name="Wu L."/>
            <person name="Ma J."/>
        </authorList>
    </citation>
    <scope>NUCLEOTIDE SEQUENCE [LARGE SCALE GENOMIC DNA]</scope>
    <source>
        <strain evidence="2">CCUG 37865</strain>
    </source>
</reference>
<sequence>MSEQEIYRSILEKMLDQTERQQINNSEDFIKKLTQEIRQSNVLSIKE</sequence>
<evidence type="ECO:0000313" key="2">
    <source>
        <dbReference type="Proteomes" id="UP001595882"/>
    </source>
</evidence>
<proteinExistence type="predicted"/>
<name>A0ABV8WVM4_9BACI</name>
<gene>
    <name evidence="1" type="ORF">ACFOY7_10550</name>
</gene>
<organism evidence="1 2">
    <name type="scientific">Gracilibacillus xinjiangensis</name>
    <dbReference type="NCBI Taxonomy" id="1193282"/>
    <lineage>
        <taxon>Bacteria</taxon>
        <taxon>Bacillati</taxon>
        <taxon>Bacillota</taxon>
        <taxon>Bacilli</taxon>
        <taxon>Bacillales</taxon>
        <taxon>Bacillaceae</taxon>
        <taxon>Gracilibacillus</taxon>
    </lineage>
</organism>
<keyword evidence="2" id="KW-1185">Reference proteome</keyword>